<evidence type="ECO:0000313" key="1">
    <source>
        <dbReference type="EMBL" id="SVA88919.1"/>
    </source>
</evidence>
<dbReference type="Pfam" id="PF02515">
    <property type="entry name" value="CoA_transf_3"/>
    <property type="match status" value="2"/>
</dbReference>
<dbReference type="InterPro" id="IPR023606">
    <property type="entry name" value="CoA-Trfase_III_dom_1_sf"/>
</dbReference>
<proteinExistence type="predicted"/>
<dbReference type="GO" id="GO:0003824">
    <property type="term" value="F:catalytic activity"/>
    <property type="evidence" value="ECO:0007669"/>
    <property type="project" value="InterPro"/>
</dbReference>
<organism evidence="1">
    <name type="scientific">marine metagenome</name>
    <dbReference type="NCBI Taxonomy" id="408172"/>
    <lineage>
        <taxon>unclassified sequences</taxon>
        <taxon>metagenomes</taxon>
        <taxon>ecological metagenomes</taxon>
    </lineage>
</organism>
<protein>
    <recommendedName>
        <fullName evidence="2">CoA transferase</fullName>
    </recommendedName>
</protein>
<dbReference type="Gene3D" id="3.30.1540.10">
    <property type="entry name" value="formyl-coa transferase, domain 3"/>
    <property type="match status" value="1"/>
</dbReference>
<evidence type="ECO:0008006" key="2">
    <source>
        <dbReference type="Google" id="ProtNLM"/>
    </source>
</evidence>
<feature type="non-terminal residue" evidence="1">
    <location>
        <position position="705"/>
    </location>
</feature>
<sequence length="705" mass="76387">MPGALDGIRVIDFGQYVSGPLAGMLLADQGADVIRVDPPGGPRWQTPANATWNRGKRSTVLDLKQPEDLASARALIESADVVVENFRPGVMDRLGLGPEAMSQANPRLIYCSFPGFASDDPRANVRAFEGVVGAAAATYGTRTTAADFQRPVYTAVPIASVYAAFQGVVSIAMALNARENDGVGQRVEVPMFDAMLPSNGHHGLRVHDTSKIPPSTRGLWGGVFECKDGRYIRFGGTGNQNFRQFVELAGITSWDAEGLTDLDRLLANRELADEAAARSKDLFKTRTAQEWEDLVAAAGSEGAMCRTSEEWFEHDHARESQMVIEVDDPTYGKMLQPGVAARMSLTPGSVQGPAPSPNQHREEVLAELQTRKPTPLGQAPGSFLRAALEGIKVLDLCIILAGPTLGRTMAEFGADVIKIDNPVRDSTVARHNEVNRGKRSILLDLKSDEGLNIFWRLLEDADVVAQNYRAGRMAELGLSYDDVRKRKPDIIYASLNAFGHLGPWAGRPGHEQFAQAATGMDRRFGGDGTPTVQPNPVNDYGTGYMGAYAVALALLHRQRTGQGQHVDAALAYTAMTLQSPFMQQYEGKVWDETKGQDALGSRPLHRAYEAADGWLFLGALESELARLDAVEGLGGVGEVQDEALAIALEERFQAGTVDTWVGRITAAGLGAHRVVTNPHELMDDPWVQDRGLSLTRDHQEIGLVT</sequence>
<dbReference type="InterPro" id="IPR003673">
    <property type="entry name" value="CoA-Trfase_fam_III"/>
</dbReference>
<dbReference type="SUPFAM" id="SSF89796">
    <property type="entry name" value="CoA-transferase family III (CaiB/BaiF)"/>
    <property type="match status" value="2"/>
</dbReference>
<reference evidence="1" key="1">
    <citation type="submission" date="2018-05" db="EMBL/GenBank/DDBJ databases">
        <authorList>
            <person name="Lanie J.A."/>
            <person name="Ng W.-L."/>
            <person name="Kazmierczak K.M."/>
            <person name="Andrzejewski T.M."/>
            <person name="Davidsen T.M."/>
            <person name="Wayne K.J."/>
            <person name="Tettelin H."/>
            <person name="Glass J.I."/>
            <person name="Rusch D."/>
            <person name="Podicherti R."/>
            <person name="Tsui H.-C.T."/>
            <person name="Winkler M.E."/>
        </authorList>
    </citation>
    <scope>NUCLEOTIDE SEQUENCE</scope>
</reference>
<dbReference type="PANTHER" id="PTHR48228">
    <property type="entry name" value="SUCCINYL-COA--D-CITRAMALATE COA-TRANSFERASE"/>
    <property type="match status" value="1"/>
</dbReference>
<accession>A0A381ZIA5</accession>
<dbReference type="EMBL" id="UINC01021416">
    <property type="protein sequence ID" value="SVA88919.1"/>
    <property type="molecule type" value="Genomic_DNA"/>
</dbReference>
<gene>
    <name evidence="1" type="ORF">METZ01_LOCUS141773</name>
</gene>
<dbReference type="Gene3D" id="3.40.50.10540">
    <property type="entry name" value="Crotonobetainyl-coa:carnitine coa-transferase, domain 1"/>
    <property type="match status" value="3"/>
</dbReference>
<dbReference type="AlphaFoldDB" id="A0A381ZIA5"/>
<name>A0A381ZIA5_9ZZZZ</name>
<dbReference type="PANTHER" id="PTHR48228:SF5">
    <property type="entry name" value="ALPHA-METHYLACYL-COA RACEMASE"/>
    <property type="match status" value="1"/>
</dbReference>
<dbReference type="InterPro" id="IPR050509">
    <property type="entry name" value="CoA-transferase_III"/>
</dbReference>
<dbReference type="InterPro" id="IPR044855">
    <property type="entry name" value="CoA-Trfase_III_dom3_sf"/>
</dbReference>